<dbReference type="Proteomes" id="UP000646484">
    <property type="component" value="Unassembled WGS sequence"/>
</dbReference>
<protein>
    <submittedName>
        <fullName evidence="2">Kdo domain containing protein</fullName>
    </submittedName>
</protein>
<proteinExistence type="predicted"/>
<accession>A0ABR7D5T3</accession>
<evidence type="ECO:0000256" key="1">
    <source>
        <dbReference type="SAM" id="MobiDB-lite"/>
    </source>
</evidence>
<dbReference type="InterPro" id="IPR011009">
    <property type="entry name" value="Kinase-like_dom_sf"/>
</dbReference>
<organism evidence="2 3">
    <name type="scientific">Butyricimonas hominis</name>
    <dbReference type="NCBI Taxonomy" id="2763032"/>
    <lineage>
        <taxon>Bacteria</taxon>
        <taxon>Pseudomonadati</taxon>
        <taxon>Bacteroidota</taxon>
        <taxon>Bacteroidia</taxon>
        <taxon>Bacteroidales</taxon>
        <taxon>Odoribacteraceae</taxon>
        <taxon>Butyricimonas</taxon>
    </lineage>
</organism>
<feature type="compositionally biased region" description="Basic residues" evidence="1">
    <location>
        <begin position="236"/>
        <end position="245"/>
    </location>
</feature>
<name>A0ABR7D5T3_9BACT</name>
<reference evidence="2 3" key="1">
    <citation type="submission" date="2020-08" db="EMBL/GenBank/DDBJ databases">
        <title>Genome public.</title>
        <authorList>
            <person name="Liu C."/>
            <person name="Sun Q."/>
        </authorList>
    </citation>
    <scope>NUCLEOTIDE SEQUENCE [LARGE SCALE GENOMIC DNA]</scope>
    <source>
        <strain evidence="2 3">NSJ-56</strain>
    </source>
</reference>
<feature type="region of interest" description="Disordered" evidence="1">
    <location>
        <begin position="234"/>
        <end position="253"/>
    </location>
</feature>
<dbReference type="EMBL" id="JACOOH010000009">
    <property type="protein sequence ID" value="MBC5623149.1"/>
    <property type="molecule type" value="Genomic_DNA"/>
</dbReference>
<evidence type="ECO:0000313" key="2">
    <source>
        <dbReference type="EMBL" id="MBC5623149.1"/>
    </source>
</evidence>
<gene>
    <name evidence="2" type="ORF">H8S64_18810</name>
</gene>
<dbReference type="SUPFAM" id="SSF56112">
    <property type="entry name" value="Protein kinase-like (PK-like)"/>
    <property type="match status" value="1"/>
</dbReference>
<sequence>MDYRINPKYKSLEKAILDIPRRFEVEGEVIEDNRNVIKILDVEGVRVNVKSFKVPNVINQFAYAYIRKGKAQRSYEYANLFREKGIGTPEPVAYIVKRNAWGVTRSYYISLQVDYDYLFRDLREKRPADLEFILREFTRFTHYFHSQSVYFVDHSPGNTLIKRTSNGMEFSLVDLNRVKFMHISPFVGLKNFYRLNATDDMIEIIADEYARLTHSDSKEMIRLLKEWTHAHDERVRKRKEKRNKVRSNAPSSL</sequence>
<keyword evidence="3" id="KW-1185">Reference proteome</keyword>
<dbReference type="RefSeq" id="WP_186978182.1">
    <property type="nucleotide sequence ID" value="NZ_JACOOH010000009.1"/>
</dbReference>
<evidence type="ECO:0000313" key="3">
    <source>
        <dbReference type="Proteomes" id="UP000646484"/>
    </source>
</evidence>
<comment type="caution">
    <text evidence="2">The sequence shown here is derived from an EMBL/GenBank/DDBJ whole genome shotgun (WGS) entry which is preliminary data.</text>
</comment>